<dbReference type="PANTHER" id="PTHR40076:SF1">
    <property type="entry name" value="MEMBRANE PROTEIN"/>
    <property type="match status" value="1"/>
</dbReference>
<evidence type="ECO:0000313" key="3">
    <source>
        <dbReference type="Proteomes" id="UP001060164"/>
    </source>
</evidence>
<accession>A0ABY5VK65</accession>
<feature type="transmembrane region" description="Helical" evidence="1">
    <location>
        <begin position="195"/>
        <end position="220"/>
    </location>
</feature>
<dbReference type="Pfam" id="PF06161">
    <property type="entry name" value="DUF975"/>
    <property type="match status" value="1"/>
</dbReference>
<dbReference type="RefSeq" id="WP_169579940.1">
    <property type="nucleotide sequence ID" value="NZ_CABLBR010000002.1"/>
</dbReference>
<proteinExistence type="predicted"/>
<dbReference type="EMBL" id="CP102290">
    <property type="protein sequence ID" value="UWP60616.1"/>
    <property type="molecule type" value="Genomic_DNA"/>
</dbReference>
<feature type="transmembrane region" description="Helical" evidence="1">
    <location>
        <begin position="140"/>
        <end position="170"/>
    </location>
</feature>
<keyword evidence="1" id="KW-1133">Transmembrane helix</keyword>
<keyword evidence="3" id="KW-1185">Reference proteome</keyword>
<feature type="transmembrane region" description="Helical" evidence="1">
    <location>
        <begin position="20"/>
        <end position="45"/>
    </location>
</feature>
<feature type="transmembrane region" description="Helical" evidence="1">
    <location>
        <begin position="51"/>
        <end position="74"/>
    </location>
</feature>
<evidence type="ECO:0000313" key="2">
    <source>
        <dbReference type="EMBL" id="UWP60616.1"/>
    </source>
</evidence>
<keyword evidence="1" id="KW-0472">Membrane</keyword>
<feature type="transmembrane region" description="Helical" evidence="1">
    <location>
        <begin position="104"/>
        <end position="128"/>
    </location>
</feature>
<reference evidence="2" key="1">
    <citation type="journal article" date="2022" name="Cell">
        <title>Design, construction, and in vivo augmentation of a complex gut microbiome.</title>
        <authorList>
            <person name="Cheng A.G."/>
            <person name="Ho P.Y."/>
            <person name="Aranda-Diaz A."/>
            <person name="Jain S."/>
            <person name="Yu F.B."/>
            <person name="Meng X."/>
            <person name="Wang M."/>
            <person name="Iakiviak M."/>
            <person name="Nagashima K."/>
            <person name="Zhao A."/>
            <person name="Murugkar P."/>
            <person name="Patil A."/>
            <person name="Atabakhsh K."/>
            <person name="Weakley A."/>
            <person name="Yan J."/>
            <person name="Brumbaugh A.R."/>
            <person name="Higginbottom S."/>
            <person name="Dimas A."/>
            <person name="Shiver A.L."/>
            <person name="Deutschbauer A."/>
            <person name="Neff N."/>
            <person name="Sonnenburg J.L."/>
            <person name="Huang K.C."/>
            <person name="Fischbach M.A."/>
        </authorList>
    </citation>
    <scope>NUCLEOTIDE SEQUENCE</scope>
    <source>
        <strain evidence="2">DSM 19829</strain>
    </source>
</reference>
<dbReference type="Proteomes" id="UP001060164">
    <property type="component" value="Chromosome"/>
</dbReference>
<dbReference type="InterPro" id="IPR010380">
    <property type="entry name" value="DUF975"/>
</dbReference>
<sequence>MKRSSRELKENARVILNGRYGIFIGTFLVYFLIAMAIESVPVFFLRTEGSSGIVISQVITLILSLIISILAAGFNRLSLNVSRGLQAGVGDLFYCFSHHPDRVIVVNFLISLVGIVCQIPTILITVSLGYQSFYYTPLSWIAGLLLCSLVFGIISYIITLGFSLSIPLLIDNPDMGAIEAMKTSAALMKGNKGRYFYISLSFIGISLLCILSFGIGYLWAFPYMSVTFMEFYRETIGELDGGPRDQIYSDYDAQDSWS</sequence>
<organism evidence="2 3">
    <name type="scientific">Ruminococcus gauvreauii</name>
    <dbReference type="NCBI Taxonomy" id="438033"/>
    <lineage>
        <taxon>Bacteria</taxon>
        <taxon>Bacillati</taxon>
        <taxon>Bacillota</taxon>
        <taxon>Clostridia</taxon>
        <taxon>Eubacteriales</taxon>
        <taxon>Oscillospiraceae</taxon>
        <taxon>Ruminococcus</taxon>
    </lineage>
</organism>
<protein>
    <submittedName>
        <fullName evidence="2">DUF975 family protein</fullName>
    </submittedName>
</protein>
<gene>
    <name evidence="2" type="ORF">NQ502_06185</name>
</gene>
<evidence type="ECO:0000256" key="1">
    <source>
        <dbReference type="SAM" id="Phobius"/>
    </source>
</evidence>
<name>A0ABY5VK65_9FIRM</name>
<dbReference type="PANTHER" id="PTHR40076">
    <property type="entry name" value="MEMBRANE PROTEIN-RELATED"/>
    <property type="match status" value="1"/>
</dbReference>
<keyword evidence="1" id="KW-0812">Transmembrane</keyword>